<evidence type="ECO:0000313" key="1">
    <source>
        <dbReference type="EMBL" id="KAK9082554.1"/>
    </source>
</evidence>
<keyword evidence="2" id="KW-1185">Reference proteome</keyword>
<dbReference type="Proteomes" id="UP001420932">
    <property type="component" value="Unassembled WGS sequence"/>
</dbReference>
<reference evidence="1 2" key="1">
    <citation type="submission" date="2024-01" db="EMBL/GenBank/DDBJ databases">
        <title>Genome assemblies of Stephania.</title>
        <authorList>
            <person name="Yang L."/>
        </authorList>
    </citation>
    <scope>NUCLEOTIDE SEQUENCE [LARGE SCALE GENOMIC DNA]</scope>
    <source>
        <strain evidence="1">YNDBR</strain>
        <tissue evidence="1">Leaf</tissue>
    </source>
</reference>
<gene>
    <name evidence="1" type="ORF">Syun_031858</name>
</gene>
<protein>
    <submittedName>
        <fullName evidence="1">Uncharacterized protein</fullName>
    </submittedName>
</protein>
<comment type="caution">
    <text evidence="1">The sequence shown here is derived from an EMBL/GenBank/DDBJ whole genome shotgun (WGS) entry which is preliminary data.</text>
</comment>
<evidence type="ECO:0000313" key="2">
    <source>
        <dbReference type="Proteomes" id="UP001420932"/>
    </source>
</evidence>
<name>A0AAP0E4G0_9MAGN</name>
<organism evidence="1 2">
    <name type="scientific">Stephania yunnanensis</name>
    <dbReference type="NCBI Taxonomy" id="152371"/>
    <lineage>
        <taxon>Eukaryota</taxon>
        <taxon>Viridiplantae</taxon>
        <taxon>Streptophyta</taxon>
        <taxon>Embryophyta</taxon>
        <taxon>Tracheophyta</taxon>
        <taxon>Spermatophyta</taxon>
        <taxon>Magnoliopsida</taxon>
        <taxon>Ranunculales</taxon>
        <taxon>Menispermaceae</taxon>
        <taxon>Menispermoideae</taxon>
        <taxon>Cissampelideae</taxon>
        <taxon>Stephania</taxon>
    </lineage>
</organism>
<accession>A0AAP0E4G0</accession>
<sequence length="125" mass="13427">MGTNLQGYHLLWPDLPTFSQLQFTARVGLEASGKRLARVSMTTLHQKSASLLQAPLAAFRYLNTAEAQVGTETLTSKAEADAVKAGKAFRPVSLQVLGRYPVLAADLPIAYRVTEARGAGDPITD</sequence>
<dbReference type="AlphaFoldDB" id="A0AAP0E4G0"/>
<proteinExistence type="predicted"/>
<dbReference type="EMBL" id="JBBNAF010000017">
    <property type="protein sequence ID" value="KAK9082554.1"/>
    <property type="molecule type" value="Genomic_DNA"/>
</dbReference>